<feature type="region of interest" description="Disordered" evidence="6">
    <location>
        <begin position="1"/>
        <end position="23"/>
    </location>
</feature>
<dbReference type="InterPro" id="IPR045024">
    <property type="entry name" value="NDH-2"/>
</dbReference>
<keyword evidence="4 8" id="KW-0560">Oxidoreductase</keyword>
<proteinExistence type="inferred from homology"/>
<evidence type="ECO:0000256" key="4">
    <source>
        <dbReference type="ARBA" id="ARBA00023002"/>
    </source>
</evidence>
<evidence type="ECO:0000256" key="2">
    <source>
        <dbReference type="ARBA" id="ARBA00022630"/>
    </source>
</evidence>
<dbReference type="Gene3D" id="3.50.50.100">
    <property type="match status" value="1"/>
</dbReference>
<gene>
    <name evidence="8" type="ORF">U1T56_23730</name>
</gene>
<dbReference type="Pfam" id="PF07992">
    <property type="entry name" value="Pyr_redox_2"/>
    <property type="match status" value="1"/>
</dbReference>
<keyword evidence="2" id="KW-0285">Flavoprotein</keyword>
<feature type="domain" description="FAD/NAD(P)-binding" evidence="7">
    <location>
        <begin position="33"/>
        <end position="368"/>
    </location>
</feature>
<dbReference type="SUPFAM" id="SSF51905">
    <property type="entry name" value="FAD/NAD(P)-binding domain"/>
    <property type="match status" value="1"/>
</dbReference>
<evidence type="ECO:0000259" key="7">
    <source>
        <dbReference type="Pfam" id="PF07992"/>
    </source>
</evidence>
<dbReference type="GO" id="GO:0016491">
    <property type="term" value="F:oxidoreductase activity"/>
    <property type="evidence" value="ECO:0007669"/>
    <property type="project" value="UniProtKB-KW"/>
</dbReference>
<evidence type="ECO:0000256" key="5">
    <source>
        <dbReference type="ARBA" id="ARBA00023027"/>
    </source>
</evidence>
<dbReference type="PRINTS" id="PR00368">
    <property type="entry name" value="FADPNR"/>
</dbReference>
<dbReference type="InterPro" id="IPR023753">
    <property type="entry name" value="FAD/NAD-binding_dom"/>
</dbReference>
<evidence type="ECO:0000256" key="6">
    <source>
        <dbReference type="SAM" id="MobiDB-lite"/>
    </source>
</evidence>
<accession>A0ABU8XYM4</accession>
<dbReference type="PRINTS" id="PR00411">
    <property type="entry name" value="PNDRDTASEI"/>
</dbReference>
<keyword evidence="3" id="KW-0274">FAD</keyword>
<name>A0ABU8XYM4_9PROT</name>
<organism evidence="8 9">
    <name type="scientific">Benzoatithermus flavus</name>
    <dbReference type="NCBI Taxonomy" id="3108223"/>
    <lineage>
        <taxon>Bacteria</taxon>
        <taxon>Pseudomonadati</taxon>
        <taxon>Pseudomonadota</taxon>
        <taxon>Alphaproteobacteria</taxon>
        <taxon>Geminicoccales</taxon>
        <taxon>Geminicoccaceae</taxon>
        <taxon>Benzoatithermus</taxon>
    </lineage>
</organism>
<dbReference type="InterPro" id="IPR036188">
    <property type="entry name" value="FAD/NAD-bd_sf"/>
</dbReference>
<evidence type="ECO:0000256" key="3">
    <source>
        <dbReference type="ARBA" id="ARBA00022827"/>
    </source>
</evidence>
<comment type="caution">
    <text evidence="8">The sequence shown here is derived from an EMBL/GenBank/DDBJ whole genome shotgun (WGS) entry which is preliminary data.</text>
</comment>
<evidence type="ECO:0000256" key="1">
    <source>
        <dbReference type="ARBA" id="ARBA00005272"/>
    </source>
</evidence>
<dbReference type="PANTHER" id="PTHR43706:SF9">
    <property type="entry name" value="TYPE II NADH:QUINONE OXIDOREDUCTASE"/>
    <property type="match status" value="1"/>
</dbReference>
<dbReference type="EMBL" id="JBBLZC010000053">
    <property type="protein sequence ID" value="MEK0086169.1"/>
    <property type="molecule type" value="Genomic_DNA"/>
</dbReference>
<evidence type="ECO:0000313" key="9">
    <source>
        <dbReference type="Proteomes" id="UP001375743"/>
    </source>
</evidence>
<evidence type="ECO:0000313" key="8">
    <source>
        <dbReference type="EMBL" id="MEK0086169.1"/>
    </source>
</evidence>
<keyword evidence="5" id="KW-0520">NAD</keyword>
<dbReference type="Proteomes" id="UP001375743">
    <property type="component" value="Unassembled WGS sequence"/>
</dbReference>
<sequence>MLARKHGREGAAPPATALPSAERPSVAADGLHRIVIVGGGAGGLVLATRLGHRLGRRRRARITLIDANLTHVWKPLLHEVAVGTLDSHKDDVIYLGHAKGHGFSFQQGRMDGLDRERKEVRLAPMLDEKGREVIPARTVPYDTLVIAVGGLCNDFGTPGVKEHCMFLDTHQQAEQVQKCLLNACLRAQAQAEPLREGQLHVAIVGAGATGVELAAELHRATRELVAYGLDRIDPERDVKISLIEAGPTVLPALPPRLSEATMRELLRLGIAVHTGEKVVEVTEQGVRCAGGLFVPAEIKVWSAGVKAPDFLKDIAGLETNRLNQLVVDQTLRTTRDPDIYAIGDCAACPQPGSDRPVPPRAQAAYQEAMTLARTLRRRLEGQAPVPFVYKDYGSLVSLSYSSVGNLMGNLLGNVMIEGKIARLTYQSLYKKHQLAVHGFVWVALNTLINFLRRRTEPRLKLH</sequence>
<keyword evidence="9" id="KW-1185">Reference proteome</keyword>
<dbReference type="RefSeq" id="WP_418162006.1">
    <property type="nucleotide sequence ID" value="NZ_JBBLZC010000053.1"/>
</dbReference>
<comment type="similarity">
    <text evidence="1">Belongs to the NADH dehydrogenase family.</text>
</comment>
<reference evidence="8 9" key="1">
    <citation type="submission" date="2024-01" db="EMBL/GenBank/DDBJ databases">
        <title>Multi-omics insights into the function and evolution of sodium benzoate biodegradation pathways in Benzoatithermus flavus gen. nov., sp. nov. from hot spring.</title>
        <authorList>
            <person name="Hu C.-J."/>
            <person name="Li W.-J."/>
        </authorList>
    </citation>
    <scope>NUCLEOTIDE SEQUENCE [LARGE SCALE GENOMIC DNA]</scope>
    <source>
        <strain evidence="8 9">SYSU G07066</strain>
    </source>
</reference>
<dbReference type="PANTHER" id="PTHR43706">
    <property type="entry name" value="NADH DEHYDROGENASE"/>
    <property type="match status" value="1"/>
</dbReference>
<dbReference type="EC" id="1.6.5.-" evidence="8"/>
<protein>
    <submittedName>
        <fullName evidence="8">NAD(P)/FAD-dependent oxidoreductase</fullName>
        <ecNumber evidence="8">1.6.5.-</ecNumber>
    </submittedName>
</protein>